<feature type="domain" description="4Fe-4S ferredoxin-type" evidence="4">
    <location>
        <begin position="32"/>
        <end position="61"/>
    </location>
</feature>
<proteinExistence type="predicted"/>
<dbReference type="EMBL" id="PFNG01000060">
    <property type="protein sequence ID" value="PIZ41371.1"/>
    <property type="molecule type" value="Genomic_DNA"/>
</dbReference>
<dbReference type="InterPro" id="IPR017896">
    <property type="entry name" value="4Fe4S_Fe-S-bd"/>
</dbReference>
<dbReference type="PROSITE" id="PS51379">
    <property type="entry name" value="4FE4S_FER_2"/>
    <property type="match status" value="1"/>
</dbReference>
<name>A0A2M7T9P0_9ACTN</name>
<protein>
    <recommendedName>
        <fullName evidence="4">4Fe-4S ferredoxin-type domain-containing protein</fullName>
    </recommendedName>
</protein>
<dbReference type="PROSITE" id="PS00198">
    <property type="entry name" value="4FE4S_FER_1"/>
    <property type="match status" value="1"/>
</dbReference>
<dbReference type="Proteomes" id="UP000230956">
    <property type="component" value="Unassembled WGS sequence"/>
</dbReference>
<keyword evidence="1" id="KW-0479">Metal-binding</keyword>
<evidence type="ECO:0000256" key="1">
    <source>
        <dbReference type="ARBA" id="ARBA00022723"/>
    </source>
</evidence>
<keyword evidence="3" id="KW-0411">Iron-sulfur</keyword>
<organism evidence="5 6">
    <name type="scientific">Candidatus Aquicultor secundus</name>
    <dbReference type="NCBI Taxonomy" id="1973895"/>
    <lineage>
        <taxon>Bacteria</taxon>
        <taxon>Bacillati</taxon>
        <taxon>Actinomycetota</taxon>
        <taxon>Candidatus Aquicultoria</taxon>
        <taxon>Candidatus Aquicultorales</taxon>
        <taxon>Candidatus Aquicultoraceae</taxon>
        <taxon>Candidatus Aquicultor</taxon>
    </lineage>
</organism>
<evidence type="ECO:0000256" key="2">
    <source>
        <dbReference type="ARBA" id="ARBA00023004"/>
    </source>
</evidence>
<dbReference type="PANTHER" id="PTHR40447:SF1">
    <property type="entry name" value="ANAEROBIC SULFITE REDUCTASE SUBUNIT A"/>
    <property type="match status" value="1"/>
</dbReference>
<dbReference type="PANTHER" id="PTHR40447">
    <property type="entry name" value="ANAEROBIC SULFITE REDUCTASE SUBUNIT A"/>
    <property type="match status" value="1"/>
</dbReference>
<reference evidence="6" key="1">
    <citation type="submission" date="2017-09" db="EMBL/GenBank/DDBJ databases">
        <title>Depth-based differentiation of microbial function through sediment-hosted aquifers and enrichment of novel symbionts in the deep terrestrial subsurface.</title>
        <authorList>
            <person name="Probst A.J."/>
            <person name="Ladd B."/>
            <person name="Jarett J.K."/>
            <person name="Geller-Mcgrath D.E."/>
            <person name="Sieber C.M.K."/>
            <person name="Emerson J.B."/>
            <person name="Anantharaman K."/>
            <person name="Thomas B.C."/>
            <person name="Malmstrom R."/>
            <person name="Stieglmeier M."/>
            <person name="Klingl A."/>
            <person name="Woyke T."/>
            <person name="Ryan C.M."/>
            <person name="Banfield J.F."/>
        </authorList>
    </citation>
    <scope>NUCLEOTIDE SEQUENCE [LARGE SCALE GENOMIC DNA]</scope>
</reference>
<sequence length="108" mass="12313">MFFQYNRAAGGHNPREFHWKRMRQRMLHKFSYFPEKYGDIDCVGCGRCIKSCPVSYDLRDFIQSALRATAGMELGFAEELPTEDQVEPLACDVKPSDEIVKTGVGSDD</sequence>
<evidence type="ECO:0000313" key="6">
    <source>
        <dbReference type="Proteomes" id="UP000230956"/>
    </source>
</evidence>
<evidence type="ECO:0000259" key="4">
    <source>
        <dbReference type="PROSITE" id="PS51379"/>
    </source>
</evidence>
<accession>A0A2M7T9P0</accession>
<dbReference type="InterPro" id="IPR017900">
    <property type="entry name" value="4Fe4S_Fe_S_CS"/>
</dbReference>
<dbReference type="GO" id="GO:0046872">
    <property type="term" value="F:metal ion binding"/>
    <property type="evidence" value="ECO:0007669"/>
    <property type="project" value="UniProtKB-KW"/>
</dbReference>
<dbReference type="Pfam" id="PF17179">
    <property type="entry name" value="Fer4_22"/>
    <property type="match status" value="1"/>
</dbReference>
<evidence type="ECO:0000313" key="5">
    <source>
        <dbReference type="EMBL" id="PIZ41371.1"/>
    </source>
</evidence>
<evidence type="ECO:0000256" key="3">
    <source>
        <dbReference type="ARBA" id="ARBA00023014"/>
    </source>
</evidence>
<dbReference type="SUPFAM" id="SSF54862">
    <property type="entry name" value="4Fe-4S ferredoxins"/>
    <property type="match status" value="1"/>
</dbReference>
<dbReference type="AlphaFoldDB" id="A0A2M7T9P0"/>
<keyword evidence="2" id="KW-0408">Iron</keyword>
<gene>
    <name evidence="5" type="ORF">COY37_02380</name>
</gene>
<comment type="caution">
    <text evidence="5">The sequence shown here is derived from an EMBL/GenBank/DDBJ whole genome shotgun (WGS) entry which is preliminary data.</text>
</comment>
<dbReference type="GO" id="GO:0051536">
    <property type="term" value="F:iron-sulfur cluster binding"/>
    <property type="evidence" value="ECO:0007669"/>
    <property type="project" value="UniProtKB-KW"/>
</dbReference>